<organism evidence="2 3">
    <name type="scientific">Uabimicrobium amorphum</name>
    <dbReference type="NCBI Taxonomy" id="2596890"/>
    <lineage>
        <taxon>Bacteria</taxon>
        <taxon>Pseudomonadati</taxon>
        <taxon>Planctomycetota</taxon>
        <taxon>Candidatus Uabimicrobiia</taxon>
        <taxon>Candidatus Uabimicrobiales</taxon>
        <taxon>Candidatus Uabimicrobiaceae</taxon>
        <taxon>Candidatus Uabimicrobium</taxon>
    </lineage>
</organism>
<evidence type="ECO:0000313" key="3">
    <source>
        <dbReference type="Proteomes" id="UP000326354"/>
    </source>
</evidence>
<name>A0A5S9F0X3_UABAM</name>
<proteinExistence type="predicted"/>
<keyword evidence="1" id="KW-0812">Transmembrane</keyword>
<feature type="transmembrane region" description="Helical" evidence="1">
    <location>
        <begin position="22"/>
        <end position="41"/>
    </location>
</feature>
<keyword evidence="1" id="KW-1133">Transmembrane helix</keyword>
<dbReference type="KEGG" id="uam:UABAM_00151"/>
<feature type="transmembrane region" description="Helical" evidence="1">
    <location>
        <begin position="72"/>
        <end position="88"/>
    </location>
</feature>
<dbReference type="AlphaFoldDB" id="A0A5S9F0X3"/>
<dbReference type="Proteomes" id="UP000326354">
    <property type="component" value="Chromosome"/>
</dbReference>
<accession>A0A5S9F0X3</accession>
<feature type="transmembrane region" description="Helical" evidence="1">
    <location>
        <begin position="126"/>
        <end position="149"/>
    </location>
</feature>
<feature type="transmembrane region" description="Helical" evidence="1">
    <location>
        <begin position="48"/>
        <end position="66"/>
    </location>
</feature>
<protein>
    <submittedName>
        <fullName evidence="2">Uncharacterized protein</fullName>
    </submittedName>
</protein>
<reference evidence="2 3" key="1">
    <citation type="submission" date="2019-08" db="EMBL/GenBank/DDBJ databases">
        <title>Complete genome sequence of Candidatus Uab amorphum.</title>
        <authorList>
            <person name="Shiratori T."/>
            <person name="Suzuki S."/>
            <person name="Kakizawa Y."/>
            <person name="Ishida K."/>
        </authorList>
    </citation>
    <scope>NUCLEOTIDE SEQUENCE [LARGE SCALE GENOMIC DNA]</scope>
    <source>
        <strain evidence="2 3">SRT547</strain>
    </source>
</reference>
<sequence>MLDFLIFDIIASLRLLDTTTNIYIQFSFLTLYCLGYFFTFVKLGYGKAAFALLFPIINLIIIFDFIEKPKWLILPWVLFAYVLFAYSIGNQAIEITSRILFWLVNFYISALLSLRVAQAFSKGKPFATFLFCFGSLGYISLAFFQVVGIKKGIVGKRRKAVPGARIT</sequence>
<dbReference type="EMBL" id="AP019860">
    <property type="protein sequence ID" value="BBM81812.1"/>
    <property type="molecule type" value="Genomic_DNA"/>
</dbReference>
<feature type="transmembrane region" description="Helical" evidence="1">
    <location>
        <begin position="100"/>
        <end position="120"/>
    </location>
</feature>
<keyword evidence="3" id="KW-1185">Reference proteome</keyword>
<evidence type="ECO:0000256" key="1">
    <source>
        <dbReference type="SAM" id="Phobius"/>
    </source>
</evidence>
<gene>
    <name evidence="2" type="ORF">UABAM_00151</name>
</gene>
<dbReference type="RefSeq" id="WP_151966078.1">
    <property type="nucleotide sequence ID" value="NZ_AP019860.1"/>
</dbReference>
<keyword evidence="1" id="KW-0472">Membrane</keyword>
<evidence type="ECO:0000313" key="2">
    <source>
        <dbReference type="EMBL" id="BBM81812.1"/>
    </source>
</evidence>